<evidence type="ECO:0000313" key="3">
    <source>
        <dbReference type="Proteomes" id="UP001500689"/>
    </source>
</evidence>
<evidence type="ECO:0000313" key="2">
    <source>
        <dbReference type="EMBL" id="GAA3556883.1"/>
    </source>
</evidence>
<accession>A0ABP6WW23</accession>
<keyword evidence="3" id="KW-1185">Reference proteome</keyword>
<sequence>MAVGRVAGQPSRKTDGGRVRSGFTRGMKSIVSKVVCGALAAATVTTVSACGLGDSVVEHGNGHVKAVSYETGIEGKNDPAAKLPAWVPDGARNVVELVRTTGSERLLKYQSAGTALPRTCEPGPVEARPPTLTADWWPAGEHLRTDKVCDGWHVAVEHDGVYAYRAETVTNAGTGASGS</sequence>
<dbReference type="EMBL" id="BAAAZN010000009">
    <property type="protein sequence ID" value="GAA3556883.1"/>
    <property type="molecule type" value="Genomic_DNA"/>
</dbReference>
<reference evidence="3" key="1">
    <citation type="journal article" date="2019" name="Int. J. Syst. Evol. Microbiol.">
        <title>The Global Catalogue of Microorganisms (GCM) 10K type strain sequencing project: providing services to taxonomists for standard genome sequencing and annotation.</title>
        <authorList>
            <consortium name="The Broad Institute Genomics Platform"/>
            <consortium name="The Broad Institute Genome Sequencing Center for Infectious Disease"/>
            <person name="Wu L."/>
            <person name="Ma J."/>
        </authorList>
    </citation>
    <scope>NUCLEOTIDE SEQUENCE [LARGE SCALE GENOMIC DNA]</scope>
    <source>
        <strain evidence="3">JCM 16898</strain>
    </source>
</reference>
<name>A0ABP6WW23_9PSEU</name>
<evidence type="ECO:0008006" key="4">
    <source>
        <dbReference type="Google" id="ProtNLM"/>
    </source>
</evidence>
<evidence type="ECO:0000256" key="1">
    <source>
        <dbReference type="SAM" id="MobiDB-lite"/>
    </source>
</evidence>
<organism evidence="2 3">
    <name type="scientific">Amycolatopsis ultiminotia</name>
    <dbReference type="NCBI Taxonomy" id="543629"/>
    <lineage>
        <taxon>Bacteria</taxon>
        <taxon>Bacillati</taxon>
        <taxon>Actinomycetota</taxon>
        <taxon>Actinomycetes</taxon>
        <taxon>Pseudonocardiales</taxon>
        <taxon>Pseudonocardiaceae</taxon>
        <taxon>Amycolatopsis</taxon>
    </lineage>
</organism>
<feature type="region of interest" description="Disordered" evidence="1">
    <location>
        <begin position="1"/>
        <end position="21"/>
    </location>
</feature>
<dbReference type="Proteomes" id="UP001500689">
    <property type="component" value="Unassembled WGS sequence"/>
</dbReference>
<gene>
    <name evidence="2" type="ORF">GCM10022222_45700</name>
</gene>
<comment type="caution">
    <text evidence="2">The sequence shown here is derived from an EMBL/GenBank/DDBJ whole genome shotgun (WGS) entry which is preliminary data.</text>
</comment>
<proteinExistence type="predicted"/>
<protein>
    <recommendedName>
        <fullName evidence="4">Lipoprotein</fullName>
    </recommendedName>
</protein>